<dbReference type="PANTHER" id="PTHR14974">
    <property type="entry name" value="SIMILAR TO RIKEN CDNA 1700025G04 GENE"/>
    <property type="match status" value="1"/>
</dbReference>
<feature type="compositionally biased region" description="Basic and acidic residues" evidence="1">
    <location>
        <begin position="101"/>
        <end position="111"/>
    </location>
</feature>
<protein>
    <submittedName>
        <fullName evidence="2">Uncharacterized protein</fullName>
    </submittedName>
</protein>
<feature type="compositionally biased region" description="Polar residues" evidence="1">
    <location>
        <begin position="82"/>
        <end position="98"/>
    </location>
</feature>
<evidence type="ECO:0000256" key="1">
    <source>
        <dbReference type="SAM" id="MobiDB-lite"/>
    </source>
</evidence>
<sequence>MGCTSAKHVSSVPSEEEEEEGGGKAKAYQNGDAFGDQYKLKAVEEVKYMRSGDEDGVTARNQENLEKSASLNRSKSQKDGSGANSQRANIHTSESQQEFFRMLDEKIEKGPDYSSEDEKDIT</sequence>
<feature type="region of interest" description="Disordered" evidence="1">
    <location>
        <begin position="1"/>
        <end position="35"/>
    </location>
</feature>
<comment type="caution">
    <text evidence="2">The sequence shown here is derived from an EMBL/GenBank/DDBJ whole genome shotgun (WGS) entry which is preliminary data.</text>
</comment>
<dbReference type="Pfam" id="PF15389">
    <property type="entry name" value="DUF4612"/>
    <property type="match status" value="1"/>
</dbReference>
<dbReference type="AlphaFoldDB" id="A0AAD8DBU5"/>
<dbReference type="Proteomes" id="UP001230051">
    <property type="component" value="Unassembled WGS sequence"/>
</dbReference>
<reference evidence="2" key="1">
    <citation type="submission" date="2022-02" db="EMBL/GenBank/DDBJ databases">
        <title>Atlantic sturgeon de novo genome assembly.</title>
        <authorList>
            <person name="Stock M."/>
            <person name="Klopp C."/>
            <person name="Guiguen Y."/>
            <person name="Cabau C."/>
            <person name="Parinello H."/>
            <person name="Santidrian Yebra-Pimentel E."/>
            <person name="Kuhl H."/>
            <person name="Dirks R.P."/>
            <person name="Guessner J."/>
            <person name="Wuertz S."/>
            <person name="Du K."/>
            <person name="Schartl M."/>
        </authorList>
    </citation>
    <scope>NUCLEOTIDE SEQUENCE</scope>
    <source>
        <strain evidence="2">STURGEONOMICS-FGT-2020</strain>
        <tissue evidence="2">Whole blood</tissue>
    </source>
</reference>
<proteinExistence type="predicted"/>
<gene>
    <name evidence="2" type="ORF">AOXY_G13457</name>
</gene>
<accession>A0AAD8DBU5</accession>
<name>A0AAD8DBU5_ACIOX</name>
<organism evidence="2 3">
    <name type="scientific">Acipenser oxyrinchus oxyrinchus</name>
    <dbReference type="NCBI Taxonomy" id="40147"/>
    <lineage>
        <taxon>Eukaryota</taxon>
        <taxon>Metazoa</taxon>
        <taxon>Chordata</taxon>
        <taxon>Craniata</taxon>
        <taxon>Vertebrata</taxon>
        <taxon>Euteleostomi</taxon>
        <taxon>Actinopterygii</taxon>
        <taxon>Chondrostei</taxon>
        <taxon>Acipenseriformes</taxon>
        <taxon>Acipenseridae</taxon>
        <taxon>Acipenser</taxon>
    </lineage>
</organism>
<keyword evidence="3" id="KW-1185">Reference proteome</keyword>
<dbReference type="InterPro" id="IPR027967">
    <property type="entry name" value="DUF4612"/>
</dbReference>
<evidence type="ECO:0000313" key="2">
    <source>
        <dbReference type="EMBL" id="KAK1165043.1"/>
    </source>
</evidence>
<feature type="region of interest" description="Disordered" evidence="1">
    <location>
        <begin position="50"/>
        <end position="122"/>
    </location>
</feature>
<evidence type="ECO:0000313" key="3">
    <source>
        <dbReference type="Proteomes" id="UP001230051"/>
    </source>
</evidence>
<dbReference type="EMBL" id="JAGXEW010000012">
    <property type="protein sequence ID" value="KAK1165043.1"/>
    <property type="molecule type" value="Genomic_DNA"/>
</dbReference>
<dbReference type="PANTHER" id="PTHR14974:SF3">
    <property type="entry name" value="SIMILAR TO RIKEN CDNA 1700025G04 GENE"/>
    <property type="match status" value="1"/>
</dbReference>
<feature type="compositionally biased region" description="Polar residues" evidence="1">
    <location>
        <begin position="59"/>
        <end position="74"/>
    </location>
</feature>